<comment type="subcellular location">
    <subcellularLocation>
        <location evidence="2 9">Nucleus</location>
    </subcellularLocation>
</comment>
<comment type="subunit">
    <text evidence="9">Component of the 7-subunit TFIIH core complex.</text>
</comment>
<dbReference type="SMART" id="SM01395">
    <property type="entry name" value="Tbf5"/>
    <property type="match status" value="1"/>
</dbReference>
<dbReference type="FunFam" id="3.30.70.1220:FF:000002">
    <property type="entry name" value="RNA polymerase II transcription factor B subunit 5"/>
    <property type="match status" value="1"/>
</dbReference>
<dbReference type="InterPro" id="IPR035935">
    <property type="entry name" value="TFB5-like_sf"/>
</dbReference>
<gene>
    <name evidence="11" type="ORF">M501DRAFT_1002521</name>
</gene>
<comment type="caution">
    <text evidence="11">The sequence shown here is derived from an EMBL/GenBank/DDBJ whole genome shotgun (WGS) entry which is preliminary data.</text>
</comment>
<evidence type="ECO:0000256" key="1">
    <source>
        <dbReference type="ARBA" id="ARBA00002817"/>
    </source>
</evidence>
<evidence type="ECO:0000256" key="6">
    <source>
        <dbReference type="ARBA" id="ARBA00023163"/>
    </source>
</evidence>
<dbReference type="Pfam" id="PF06331">
    <property type="entry name" value="Tfb5"/>
    <property type="match status" value="1"/>
</dbReference>
<comment type="function">
    <text evidence="1">Component of the general transcription and DNA repair factor IIH (TFIIH) core complex, which is involved in general and transcription-coupled nucleotide excision repair (NER) of damaged DNA and, when complexed to TFIIK, in RNA transcription by RNA polymerase II. In NER, TFIIH acts by opening DNA around the lesion to allow the excision of the damaged oligonucleotide and its replacement by a new DNA fragment. In transcription, TFIIH has an essential role in transcription initiation. When the pre-initiation complex (PIC) has been established, TFIIH is required for promoter opening and promoter escape. Phosphorylation of the C-terminal tail (CTD) of the largest subunit of RNA polymerase II by the kinase module TFIIK controls the initiation of transcription.</text>
</comment>
<evidence type="ECO:0000256" key="10">
    <source>
        <dbReference type="SAM" id="Coils"/>
    </source>
</evidence>
<evidence type="ECO:0000313" key="12">
    <source>
        <dbReference type="Proteomes" id="UP000799429"/>
    </source>
</evidence>
<dbReference type="OrthoDB" id="354at2759"/>
<dbReference type="EMBL" id="MU006093">
    <property type="protein sequence ID" value="KAF2840211.1"/>
    <property type="molecule type" value="Genomic_DNA"/>
</dbReference>
<evidence type="ECO:0000313" key="11">
    <source>
        <dbReference type="EMBL" id="KAF2840211.1"/>
    </source>
</evidence>
<comment type="function">
    <text evidence="9">In NER, TFIIH acts by opening DNA around the lesion to allow the excision of the damaged oligonucleotide and its replacement by a new DNA fragment. In transcription, TFIIH has an essential role in transcription initiation. When the pre-initiation complex (PIC) has been established, TFIIH is required for promoter opening and promoter escape.</text>
</comment>
<keyword evidence="6 9" id="KW-0804">Transcription</keyword>
<keyword evidence="5 9" id="KW-0805">Transcription regulation</keyword>
<sequence length="72" mass="7977">MPRATKGVLIQADASIKAILVKIDSEQHNAFIIEDLDDETLVVKEGKLAELQQRLKDKLKDTIKEAEDSGSD</sequence>
<evidence type="ECO:0000256" key="2">
    <source>
        <dbReference type="ARBA" id="ARBA00004123"/>
    </source>
</evidence>
<dbReference type="SUPFAM" id="SSF142897">
    <property type="entry name" value="TFB5-like"/>
    <property type="match status" value="1"/>
</dbReference>
<evidence type="ECO:0000256" key="8">
    <source>
        <dbReference type="ARBA" id="ARBA00023242"/>
    </source>
</evidence>
<evidence type="ECO:0000256" key="9">
    <source>
        <dbReference type="RuleBase" id="RU368032"/>
    </source>
</evidence>
<evidence type="ECO:0000256" key="4">
    <source>
        <dbReference type="ARBA" id="ARBA00022763"/>
    </source>
</evidence>
<evidence type="ECO:0000256" key="3">
    <source>
        <dbReference type="ARBA" id="ARBA00007470"/>
    </source>
</evidence>
<dbReference type="GO" id="GO:0006294">
    <property type="term" value="P:nucleotide-excision repair, preincision complex assembly"/>
    <property type="evidence" value="ECO:0007669"/>
    <property type="project" value="TreeGrafter"/>
</dbReference>
<proteinExistence type="inferred from homology"/>
<dbReference type="PANTHER" id="PTHR28580:SF1">
    <property type="entry name" value="GENERAL TRANSCRIPTION FACTOR IIH SUBUNIT 5"/>
    <property type="match status" value="1"/>
</dbReference>
<organism evidence="11 12">
    <name type="scientific">Patellaria atrata CBS 101060</name>
    <dbReference type="NCBI Taxonomy" id="1346257"/>
    <lineage>
        <taxon>Eukaryota</taxon>
        <taxon>Fungi</taxon>
        <taxon>Dikarya</taxon>
        <taxon>Ascomycota</taxon>
        <taxon>Pezizomycotina</taxon>
        <taxon>Dothideomycetes</taxon>
        <taxon>Dothideomycetes incertae sedis</taxon>
        <taxon>Patellariales</taxon>
        <taxon>Patellariaceae</taxon>
        <taxon>Patellaria</taxon>
    </lineage>
</organism>
<feature type="coiled-coil region" evidence="10">
    <location>
        <begin position="41"/>
        <end position="69"/>
    </location>
</feature>
<dbReference type="GO" id="GO:0006367">
    <property type="term" value="P:transcription initiation at RNA polymerase II promoter"/>
    <property type="evidence" value="ECO:0007669"/>
    <property type="project" value="UniProtKB-UniRule"/>
</dbReference>
<comment type="similarity">
    <text evidence="3 9">Belongs to the TFB5 family.</text>
</comment>
<dbReference type="PANTHER" id="PTHR28580">
    <property type="entry name" value="GENERAL TRANSCRIPTION FACTOR IIH SUBUNIT 5"/>
    <property type="match status" value="1"/>
</dbReference>
<keyword evidence="8 9" id="KW-0539">Nucleus</keyword>
<keyword evidence="10" id="KW-0175">Coiled coil</keyword>
<dbReference type="AlphaFoldDB" id="A0A9P4SCL1"/>
<keyword evidence="4 9" id="KW-0227">DNA damage</keyword>
<keyword evidence="12" id="KW-1185">Reference proteome</keyword>
<name>A0A9P4SCL1_9PEZI</name>
<dbReference type="GO" id="GO:0005675">
    <property type="term" value="C:transcription factor TFIIH holo complex"/>
    <property type="evidence" value="ECO:0007669"/>
    <property type="project" value="TreeGrafter"/>
</dbReference>
<dbReference type="Proteomes" id="UP000799429">
    <property type="component" value="Unassembled WGS sequence"/>
</dbReference>
<accession>A0A9P4SCL1</accession>
<evidence type="ECO:0000256" key="5">
    <source>
        <dbReference type="ARBA" id="ARBA00023015"/>
    </source>
</evidence>
<reference evidence="11" key="1">
    <citation type="journal article" date="2020" name="Stud. Mycol.">
        <title>101 Dothideomycetes genomes: a test case for predicting lifestyles and emergence of pathogens.</title>
        <authorList>
            <person name="Haridas S."/>
            <person name="Albert R."/>
            <person name="Binder M."/>
            <person name="Bloem J."/>
            <person name="Labutti K."/>
            <person name="Salamov A."/>
            <person name="Andreopoulos B."/>
            <person name="Baker S."/>
            <person name="Barry K."/>
            <person name="Bills G."/>
            <person name="Bluhm B."/>
            <person name="Cannon C."/>
            <person name="Castanera R."/>
            <person name="Culley D."/>
            <person name="Daum C."/>
            <person name="Ezra D."/>
            <person name="Gonzalez J."/>
            <person name="Henrissat B."/>
            <person name="Kuo A."/>
            <person name="Liang C."/>
            <person name="Lipzen A."/>
            <person name="Lutzoni F."/>
            <person name="Magnuson J."/>
            <person name="Mondo S."/>
            <person name="Nolan M."/>
            <person name="Ohm R."/>
            <person name="Pangilinan J."/>
            <person name="Park H.-J."/>
            <person name="Ramirez L."/>
            <person name="Alfaro M."/>
            <person name="Sun H."/>
            <person name="Tritt A."/>
            <person name="Yoshinaga Y."/>
            <person name="Zwiers L.-H."/>
            <person name="Turgeon B."/>
            <person name="Goodwin S."/>
            <person name="Spatafora J."/>
            <person name="Crous P."/>
            <person name="Grigoriev I."/>
        </authorList>
    </citation>
    <scope>NUCLEOTIDE SEQUENCE</scope>
    <source>
        <strain evidence="11">CBS 101060</strain>
    </source>
</reference>
<keyword evidence="7 9" id="KW-0234">DNA repair</keyword>
<protein>
    <recommendedName>
        <fullName evidence="9">General transcription and DNA repair factor IIH subunit TFB5</fullName>
    </recommendedName>
</protein>
<dbReference type="InterPro" id="IPR009400">
    <property type="entry name" value="TFIIH_TTDA/Tfb5"/>
</dbReference>
<evidence type="ECO:0000256" key="7">
    <source>
        <dbReference type="ARBA" id="ARBA00023204"/>
    </source>
</evidence>
<dbReference type="GO" id="GO:0000439">
    <property type="term" value="C:transcription factor TFIIH core complex"/>
    <property type="evidence" value="ECO:0007669"/>
    <property type="project" value="UniProtKB-UniRule"/>
</dbReference>
<dbReference type="Gene3D" id="3.30.70.1220">
    <property type="entry name" value="TFB5-like"/>
    <property type="match status" value="1"/>
</dbReference>